<organism evidence="1">
    <name type="scientific">Rhizophora mucronata</name>
    <name type="common">Asiatic mangrove</name>
    <dbReference type="NCBI Taxonomy" id="61149"/>
    <lineage>
        <taxon>Eukaryota</taxon>
        <taxon>Viridiplantae</taxon>
        <taxon>Streptophyta</taxon>
        <taxon>Embryophyta</taxon>
        <taxon>Tracheophyta</taxon>
        <taxon>Spermatophyta</taxon>
        <taxon>Magnoliopsida</taxon>
        <taxon>eudicotyledons</taxon>
        <taxon>Gunneridae</taxon>
        <taxon>Pentapetalae</taxon>
        <taxon>rosids</taxon>
        <taxon>fabids</taxon>
        <taxon>Malpighiales</taxon>
        <taxon>Rhizophoraceae</taxon>
        <taxon>Rhizophora</taxon>
    </lineage>
</organism>
<dbReference type="AlphaFoldDB" id="A0A2P2PCL4"/>
<reference evidence="1" key="1">
    <citation type="submission" date="2018-02" db="EMBL/GenBank/DDBJ databases">
        <title>Rhizophora mucronata_Transcriptome.</title>
        <authorList>
            <person name="Meera S.P."/>
            <person name="Sreeshan A."/>
            <person name="Augustine A."/>
        </authorList>
    </citation>
    <scope>NUCLEOTIDE SEQUENCE</scope>
    <source>
        <tissue evidence="1">Leaf</tissue>
    </source>
</reference>
<protein>
    <submittedName>
        <fullName evidence="1">Uncharacterized protein</fullName>
    </submittedName>
</protein>
<accession>A0A2P2PCL4</accession>
<name>A0A2P2PCL4_RHIMU</name>
<sequence length="22" mass="2573">MLLTVIPERNSYLVIKNNIQTL</sequence>
<evidence type="ECO:0000313" key="1">
    <source>
        <dbReference type="EMBL" id="MBX52487.1"/>
    </source>
</evidence>
<dbReference type="EMBL" id="GGEC01072003">
    <property type="protein sequence ID" value="MBX52487.1"/>
    <property type="molecule type" value="Transcribed_RNA"/>
</dbReference>
<proteinExistence type="predicted"/>